<comment type="subcellular location">
    <subcellularLocation>
        <location evidence="1">Membrane</location>
        <topology evidence="1">Multi-pass membrane protein</topology>
    </subcellularLocation>
</comment>
<name>A0A6J8BWP1_MYTCO</name>
<feature type="transmembrane region" description="Helical" evidence="5">
    <location>
        <begin position="115"/>
        <end position="136"/>
    </location>
</feature>
<evidence type="ECO:0000256" key="2">
    <source>
        <dbReference type="ARBA" id="ARBA00022692"/>
    </source>
</evidence>
<protein>
    <submittedName>
        <fullName evidence="6">Uncharacterized protein</fullName>
    </submittedName>
</protein>
<dbReference type="InterPro" id="IPR004031">
    <property type="entry name" value="PMP22/EMP/MP20/Claudin"/>
</dbReference>
<evidence type="ECO:0000256" key="3">
    <source>
        <dbReference type="ARBA" id="ARBA00022989"/>
    </source>
</evidence>
<sequence>MTVIEDFKSASLWTKLALCFLAVASVFACISFTTTGWGSSTDIATSSAQYYGLWRICSDTNQITACQQLDGTATDWYAATQAMVTFGFSGILVSFFLLILFLFINSCKTNGQIGLAAGIVSIVTGILYLIGCIVFGTQWDKYYKDSPAIDYALEYGFALSIVALVLEITAGVFLIIETKRAVTKS</sequence>
<evidence type="ECO:0000256" key="5">
    <source>
        <dbReference type="SAM" id="Phobius"/>
    </source>
</evidence>
<evidence type="ECO:0000313" key="7">
    <source>
        <dbReference type="Proteomes" id="UP000507470"/>
    </source>
</evidence>
<dbReference type="PANTHER" id="PTHR21284">
    <property type="entry name" value="EG:80H7.2 PROTEIN"/>
    <property type="match status" value="1"/>
</dbReference>
<dbReference type="OrthoDB" id="6152343at2759"/>
<dbReference type="EMBL" id="CACVKT020003898">
    <property type="protein sequence ID" value="CAC5386787.1"/>
    <property type="molecule type" value="Genomic_DNA"/>
</dbReference>
<evidence type="ECO:0000256" key="4">
    <source>
        <dbReference type="ARBA" id="ARBA00023136"/>
    </source>
</evidence>
<evidence type="ECO:0000313" key="6">
    <source>
        <dbReference type="EMBL" id="CAC5386787.1"/>
    </source>
</evidence>
<dbReference type="Proteomes" id="UP000507470">
    <property type="component" value="Unassembled WGS sequence"/>
</dbReference>
<reference evidence="6 7" key="1">
    <citation type="submission" date="2020-06" db="EMBL/GenBank/DDBJ databases">
        <authorList>
            <person name="Li R."/>
            <person name="Bekaert M."/>
        </authorList>
    </citation>
    <scope>NUCLEOTIDE SEQUENCE [LARGE SCALE GENOMIC DNA]</scope>
    <source>
        <strain evidence="7">wild</strain>
    </source>
</reference>
<gene>
    <name evidence="6" type="ORF">MCOR_22186</name>
</gene>
<dbReference type="Pfam" id="PF00822">
    <property type="entry name" value="PMP22_Claudin"/>
    <property type="match status" value="1"/>
</dbReference>
<organism evidence="6 7">
    <name type="scientific">Mytilus coruscus</name>
    <name type="common">Sea mussel</name>
    <dbReference type="NCBI Taxonomy" id="42192"/>
    <lineage>
        <taxon>Eukaryota</taxon>
        <taxon>Metazoa</taxon>
        <taxon>Spiralia</taxon>
        <taxon>Lophotrochozoa</taxon>
        <taxon>Mollusca</taxon>
        <taxon>Bivalvia</taxon>
        <taxon>Autobranchia</taxon>
        <taxon>Pteriomorphia</taxon>
        <taxon>Mytilida</taxon>
        <taxon>Mytiloidea</taxon>
        <taxon>Mytilidae</taxon>
        <taxon>Mytilinae</taxon>
        <taxon>Mytilus</taxon>
    </lineage>
</organism>
<dbReference type="PANTHER" id="PTHR21284:SF12">
    <property type="entry name" value="EG:80H7.2 PROTEIN"/>
    <property type="match status" value="1"/>
</dbReference>
<feature type="transmembrane region" description="Helical" evidence="5">
    <location>
        <begin position="156"/>
        <end position="176"/>
    </location>
</feature>
<keyword evidence="7" id="KW-1185">Reference proteome</keyword>
<keyword evidence="3 5" id="KW-1133">Transmembrane helix</keyword>
<dbReference type="AlphaFoldDB" id="A0A6J8BWP1"/>
<proteinExistence type="predicted"/>
<keyword evidence="4 5" id="KW-0472">Membrane</keyword>
<accession>A0A6J8BWP1</accession>
<evidence type="ECO:0000256" key="1">
    <source>
        <dbReference type="ARBA" id="ARBA00004141"/>
    </source>
</evidence>
<dbReference type="Gene3D" id="1.20.140.150">
    <property type="match status" value="1"/>
</dbReference>
<feature type="transmembrane region" description="Helical" evidence="5">
    <location>
        <begin position="82"/>
        <end position="103"/>
    </location>
</feature>
<keyword evidence="2 5" id="KW-0812">Transmembrane</keyword>
<feature type="transmembrane region" description="Helical" evidence="5">
    <location>
        <begin position="12"/>
        <end position="33"/>
    </location>
</feature>
<dbReference type="GO" id="GO:0016020">
    <property type="term" value="C:membrane"/>
    <property type="evidence" value="ECO:0007669"/>
    <property type="project" value="UniProtKB-SubCell"/>
</dbReference>